<dbReference type="InterPro" id="IPR016667">
    <property type="entry name" value="Caps_polysacc_synth_CpsB/CapC"/>
</dbReference>
<name>A0A917CUE0_9BACL</name>
<dbReference type="EC" id="3.1.3.48" evidence="5"/>
<dbReference type="PANTHER" id="PTHR39181">
    <property type="entry name" value="TYROSINE-PROTEIN PHOSPHATASE YWQE"/>
    <property type="match status" value="1"/>
</dbReference>
<evidence type="ECO:0000256" key="3">
    <source>
        <dbReference type="ARBA" id="ARBA00022912"/>
    </source>
</evidence>
<dbReference type="Proteomes" id="UP000644756">
    <property type="component" value="Unassembled WGS sequence"/>
</dbReference>
<sequence>MIDIHSHILHGMDDGPARLEDSVELAVAAVNNGVTAIIATPHHKETFHNDAIKVEQAVKELNFILNARGIPLYVYPGQEIRAHEKLLEDLESGKLHTLGSSSYLLIEFPSSRIPERFEDTIHELSIAGLTPIIAHPERNAEIAGRPERLAELVLAGALCQVTSHSLTGIFGRKVLRLAYTLIQRNLIHLIASDAHNLTTRPYQLLEAYNVVSSRFGLSTTEYFKANAYAVLHNLSILRRPYIAPRGPGRLLAGWPSFKI</sequence>
<keyword evidence="7" id="KW-1185">Reference proteome</keyword>
<dbReference type="AlphaFoldDB" id="A0A917CUE0"/>
<comment type="similarity">
    <text evidence="1 5">Belongs to the metallo-dependent hydrolases superfamily. CpsB/CapC family.</text>
</comment>
<comment type="caution">
    <text evidence="6">The sequence shown here is derived from an EMBL/GenBank/DDBJ whole genome shotgun (WGS) entry which is preliminary data.</text>
</comment>
<dbReference type="GO" id="GO:0004725">
    <property type="term" value="F:protein tyrosine phosphatase activity"/>
    <property type="evidence" value="ECO:0007669"/>
    <property type="project" value="UniProtKB-UniRule"/>
</dbReference>
<evidence type="ECO:0000256" key="4">
    <source>
        <dbReference type="ARBA" id="ARBA00051722"/>
    </source>
</evidence>
<keyword evidence="3 5" id="KW-0904">Protein phosphatase</keyword>
<keyword evidence="2 5" id="KW-0378">Hydrolase</keyword>
<accession>A0A917CUE0</accession>
<dbReference type="EMBL" id="BMGR01000004">
    <property type="protein sequence ID" value="GGF98631.1"/>
    <property type="molecule type" value="Genomic_DNA"/>
</dbReference>
<comment type="catalytic activity">
    <reaction evidence="4 5">
        <text>O-phospho-L-tyrosyl-[protein] + H2O = L-tyrosyl-[protein] + phosphate</text>
        <dbReference type="Rhea" id="RHEA:10684"/>
        <dbReference type="Rhea" id="RHEA-COMP:10136"/>
        <dbReference type="Rhea" id="RHEA-COMP:20101"/>
        <dbReference type="ChEBI" id="CHEBI:15377"/>
        <dbReference type="ChEBI" id="CHEBI:43474"/>
        <dbReference type="ChEBI" id="CHEBI:46858"/>
        <dbReference type="ChEBI" id="CHEBI:61978"/>
        <dbReference type="EC" id="3.1.3.48"/>
    </reaction>
</comment>
<dbReference type="PANTHER" id="PTHR39181:SF1">
    <property type="entry name" value="TYROSINE-PROTEIN PHOSPHATASE YWQE"/>
    <property type="match status" value="1"/>
</dbReference>
<organism evidence="6 7">
    <name type="scientific">Paenibacillus abyssi</name>
    <dbReference type="NCBI Taxonomy" id="1340531"/>
    <lineage>
        <taxon>Bacteria</taxon>
        <taxon>Bacillati</taxon>
        <taxon>Bacillota</taxon>
        <taxon>Bacilli</taxon>
        <taxon>Bacillales</taxon>
        <taxon>Paenibacillaceae</taxon>
        <taxon>Paenibacillus</taxon>
    </lineage>
</organism>
<dbReference type="InterPro" id="IPR016195">
    <property type="entry name" value="Pol/histidinol_Pase-like"/>
</dbReference>
<protein>
    <recommendedName>
        <fullName evidence="5">Tyrosine-protein phosphatase</fullName>
        <ecNumber evidence="5">3.1.3.48</ecNumber>
    </recommendedName>
</protein>
<dbReference type="GO" id="GO:0030145">
    <property type="term" value="F:manganese ion binding"/>
    <property type="evidence" value="ECO:0007669"/>
    <property type="project" value="UniProtKB-UniRule"/>
</dbReference>
<reference evidence="6" key="1">
    <citation type="journal article" date="2014" name="Int. J. Syst. Evol. Microbiol.">
        <title>Complete genome sequence of Corynebacterium casei LMG S-19264T (=DSM 44701T), isolated from a smear-ripened cheese.</title>
        <authorList>
            <consortium name="US DOE Joint Genome Institute (JGI-PGF)"/>
            <person name="Walter F."/>
            <person name="Albersmeier A."/>
            <person name="Kalinowski J."/>
            <person name="Ruckert C."/>
        </authorList>
    </citation>
    <scope>NUCLEOTIDE SEQUENCE</scope>
    <source>
        <strain evidence="6">CGMCC 1.12987</strain>
    </source>
</reference>
<dbReference type="PIRSF" id="PIRSF016557">
    <property type="entry name" value="Caps_synth_CpsB"/>
    <property type="match status" value="1"/>
</dbReference>
<dbReference type="Gene3D" id="3.20.20.140">
    <property type="entry name" value="Metal-dependent hydrolases"/>
    <property type="match status" value="1"/>
</dbReference>
<dbReference type="Pfam" id="PF19567">
    <property type="entry name" value="CpsB_CapC"/>
    <property type="match status" value="1"/>
</dbReference>
<gene>
    <name evidence="6" type="ORF">GCM10010916_14820</name>
</gene>
<dbReference type="RefSeq" id="WP_188530423.1">
    <property type="nucleotide sequence ID" value="NZ_BMGR01000004.1"/>
</dbReference>
<evidence type="ECO:0000256" key="1">
    <source>
        <dbReference type="ARBA" id="ARBA00005750"/>
    </source>
</evidence>
<evidence type="ECO:0000313" key="7">
    <source>
        <dbReference type="Proteomes" id="UP000644756"/>
    </source>
</evidence>
<reference evidence="6" key="2">
    <citation type="submission" date="2020-09" db="EMBL/GenBank/DDBJ databases">
        <authorList>
            <person name="Sun Q."/>
            <person name="Zhou Y."/>
        </authorList>
    </citation>
    <scope>NUCLEOTIDE SEQUENCE</scope>
    <source>
        <strain evidence="6">CGMCC 1.12987</strain>
    </source>
</reference>
<proteinExistence type="inferred from homology"/>
<dbReference type="SUPFAM" id="SSF89550">
    <property type="entry name" value="PHP domain-like"/>
    <property type="match status" value="1"/>
</dbReference>
<evidence type="ECO:0000256" key="2">
    <source>
        <dbReference type="ARBA" id="ARBA00022801"/>
    </source>
</evidence>
<evidence type="ECO:0000313" key="6">
    <source>
        <dbReference type="EMBL" id="GGF98631.1"/>
    </source>
</evidence>
<evidence type="ECO:0000256" key="5">
    <source>
        <dbReference type="PIRNR" id="PIRNR016557"/>
    </source>
</evidence>